<dbReference type="VEuPathDB" id="AmoebaDB:FDP41_000599"/>
<evidence type="ECO:0000313" key="2">
    <source>
        <dbReference type="EMBL" id="KAF0984700.1"/>
    </source>
</evidence>
<comment type="caution">
    <text evidence="2">The sequence shown here is derived from an EMBL/GenBank/DDBJ whole genome shotgun (WGS) entry which is preliminary data.</text>
</comment>
<name>A0A6A5CGP8_NAEFO</name>
<keyword evidence="3" id="KW-1185">Reference proteome</keyword>
<protein>
    <submittedName>
        <fullName evidence="2">Uncharacterized protein</fullName>
    </submittedName>
</protein>
<dbReference type="EMBL" id="VFQX01000002">
    <property type="protein sequence ID" value="KAF0984700.1"/>
    <property type="molecule type" value="Genomic_DNA"/>
</dbReference>
<dbReference type="GeneID" id="68107817"/>
<proteinExistence type="predicted"/>
<feature type="compositionally biased region" description="Basic and acidic residues" evidence="1">
    <location>
        <begin position="32"/>
        <end position="53"/>
    </location>
</feature>
<feature type="region of interest" description="Disordered" evidence="1">
    <location>
        <begin position="1"/>
        <end position="66"/>
    </location>
</feature>
<dbReference type="RefSeq" id="XP_044569413.1">
    <property type="nucleotide sequence ID" value="XM_044709575.1"/>
</dbReference>
<feature type="compositionally biased region" description="Polar residues" evidence="1">
    <location>
        <begin position="16"/>
        <end position="26"/>
    </location>
</feature>
<reference evidence="2 3" key="1">
    <citation type="journal article" date="2019" name="Sci. Rep.">
        <title>Nanopore sequencing improves the draft genome of the human pathogenic amoeba Naegleria fowleri.</title>
        <authorList>
            <person name="Liechti N."/>
            <person name="Schurch N."/>
            <person name="Bruggmann R."/>
            <person name="Wittwer M."/>
        </authorList>
    </citation>
    <scope>NUCLEOTIDE SEQUENCE [LARGE SCALE GENOMIC DNA]</scope>
    <source>
        <strain evidence="2 3">ATCC 30894</strain>
    </source>
</reference>
<dbReference type="VEuPathDB" id="AmoebaDB:NF0122720"/>
<dbReference type="AlphaFoldDB" id="A0A6A5CGP8"/>
<feature type="region of interest" description="Disordered" evidence="1">
    <location>
        <begin position="522"/>
        <end position="559"/>
    </location>
</feature>
<accession>A0A6A5CGP8</accession>
<dbReference type="VEuPathDB" id="AmoebaDB:NfTy_002300"/>
<sequence>MQENHAFYPLLKDTSESNMTHSSGYESSEHDDDSRSFPRMDESFLSDDIKDISPIRPFSQDPFPSKDEVIHKEDQDRISLLGGEKIGKFFGEDDQPLQLNSCQCFMIAPNTCFPVISEFLDVENPLMHWVKQTASHYGDDEPKQILFKSSDEMIEQLIEIIIGFPRGEANHYQYHPSQDWKVVILEMMDYLYKIKNCFPSSYNQKDIRIALQSPSNSMNISNGSSVSSSLKSQNVDEESDVSDFLDQSFHSDFEKFSSKEFIKDKRAENLEDLYKAVKESRNPSEPFHFCVTNWAKEMYHEDRTDLLASFLKYRIEQGDSIEPNFDCLYDFRNCWKRRNLSISSENHLEVISLQWITGMLSDFGLNIKKNCKVILSEGVIDENSKYCKPDVCVEDKAICMEYKLENVLGCTSDIRKVTMLPIKFMIGNNLDHGMGLLADRKYAYMFFVEKKRLTTFMWTYCHKFDLEELSDRCLLFVVLMTWLVDQCKGNGSAAKYWMKLNSLAQKWKEERDKKELFNKKGDLSDNIQDTTSKHVHQLSSSNSSRNSMNTPSNSQKQQKLIQLNLKKQVQERSKKILNDVSHFARNTVY</sequence>
<evidence type="ECO:0000256" key="1">
    <source>
        <dbReference type="SAM" id="MobiDB-lite"/>
    </source>
</evidence>
<organism evidence="2 3">
    <name type="scientific">Naegleria fowleri</name>
    <name type="common">Brain eating amoeba</name>
    <dbReference type="NCBI Taxonomy" id="5763"/>
    <lineage>
        <taxon>Eukaryota</taxon>
        <taxon>Discoba</taxon>
        <taxon>Heterolobosea</taxon>
        <taxon>Tetramitia</taxon>
        <taxon>Eutetramitia</taxon>
        <taxon>Vahlkampfiidae</taxon>
        <taxon>Naegleria</taxon>
    </lineage>
</organism>
<evidence type="ECO:0000313" key="3">
    <source>
        <dbReference type="Proteomes" id="UP000444721"/>
    </source>
</evidence>
<feature type="compositionally biased region" description="Low complexity" evidence="1">
    <location>
        <begin position="539"/>
        <end position="559"/>
    </location>
</feature>
<gene>
    <name evidence="2" type="ORF">FDP41_000599</name>
</gene>
<dbReference type="Proteomes" id="UP000444721">
    <property type="component" value="Unassembled WGS sequence"/>
</dbReference>
<dbReference type="OrthoDB" id="10546344at2759"/>